<evidence type="ECO:0000313" key="1">
    <source>
        <dbReference type="EMBL" id="BBD74685.1"/>
    </source>
</evidence>
<organism evidence="1 2">
    <name type="scientific">Pectobacterium phage PPWS2</name>
    <dbReference type="NCBI Taxonomy" id="2153295"/>
    <lineage>
        <taxon>Viruses</taxon>
        <taxon>Duplodnaviria</taxon>
        <taxon>Heunggongvirae</taxon>
        <taxon>Uroviricota</taxon>
        <taxon>Caudoviricetes</taxon>
        <taxon>Autographivirales</taxon>
        <taxon>Autoscriptoviridae</taxon>
        <taxon>Corkvirinae</taxon>
        <taxon>Kotilavirus</taxon>
        <taxon>Kotilavirus PPWS2</taxon>
    </lineage>
</organism>
<name>A0A3G9DXI3_9CAUD</name>
<dbReference type="EMBL" id="LC375533">
    <property type="protein sequence ID" value="BBD74685.1"/>
    <property type="molecule type" value="Genomic_DNA"/>
</dbReference>
<dbReference type="InterPro" id="IPR024345">
    <property type="entry name" value="DNA_matur_Phage_T7-like"/>
</dbReference>
<dbReference type="RefSeq" id="YP_009816214.1">
    <property type="nucleotide sequence ID" value="NC_048103.1"/>
</dbReference>
<accession>A0A3G9DXI3</accession>
<proteinExistence type="predicted"/>
<dbReference type="Proteomes" id="UP000267050">
    <property type="component" value="Segment"/>
</dbReference>
<dbReference type="KEGG" id="vg:55007449"/>
<sequence length="94" mass="10586">MAAPKSKLAELHEMLAEVMLEDLRQSIVDKIPLPAANLGVIRQFLKDNEITATADADDMKQLRDEFRADLDSKREQRKRVANALSDDAMGHILQ</sequence>
<dbReference type="GeneID" id="55007449"/>
<evidence type="ECO:0000313" key="2">
    <source>
        <dbReference type="Proteomes" id="UP000267050"/>
    </source>
</evidence>
<reference evidence="1 2" key="1">
    <citation type="submission" date="2018-03" db="EMBL/GenBank/DDBJ databases">
        <title>Podoviridae phage infectious to Pectobacterium.</title>
        <authorList>
            <person name="Hirata H."/>
            <person name="Kashihara M."/>
        </authorList>
    </citation>
    <scope>NUCLEOTIDE SEQUENCE [LARGE SCALE GENOMIC DNA]</scope>
</reference>
<keyword evidence="2" id="KW-1185">Reference proteome</keyword>
<protein>
    <submittedName>
        <fullName evidence="1">Putative DNA maturase A</fullName>
    </submittedName>
</protein>
<dbReference type="Pfam" id="PF11123">
    <property type="entry name" value="DNA_Packaging_2"/>
    <property type="match status" value="1"/>
</dbReference>